<dbReference type="EMBL" id="DXCV01000033">
    <property type="protein sequence ID" value="HIY87921.1"/>
    <property type="molecule type" value="Genomic_DNA"/>
</dbReference>
<evidence type="ECO:0000256" key="1">
    <source>
        <dbReference type="ARBA" id="ARBA00004442"/>
    </source>
</evidence>
<protein>
    <submittedName>
        <fullName evidence="10">RagB/SusD family nutrient uptake outer membrane protein</fullName>
    </submittedName>
</protein>
<accession>A0A9D1ZI26</accession>
<keyword evidence="3 7" id="KW-0732">Signal</keyword>
<dbReference type="AlphaFoldDB" id="A0A9D1ZI26"/>
<feature type="signal peptide" evidence="7">
    <location>
        <begin position="1"/>
        <end position="22"/>
    </location>
</feature>
<dbReference type="Pfam" id="PF07980">
    <property type="entry name" value="SusD_RagB"/>
    <property type="match status" value="1"/>
</dbReference>
<proteinExistence type="inferred from homology"/>
<dbReference type="SUPFAM" id="SSF48452">
    <property type="entry name" value="TPR-like"/>
    <property type="match status" value="1"/>
</dbReference>
<evidence type="ECO:0000256" key="3">
    <source>
        <dbReference type="ARBA" id="ARBA00022729"/>
    </source>
</evidence>
<dbReference type="PROSITE" id="PS51257">
    <property type="entry name" value="PROKAR_LIPOPROTEIN"/>
    <property type="match status" value="1"/>
</dbReference>
<organism evidence="10 11">
    <name type="scientific">Candidatus Bacteroides pullicola</name>
    <dbReference type="NCBI Taxonomy" id="2838475"/>
    <lineage>
        <taxon>Bacteria</taxon>
        <taxon>Pseudomonadati</taxon>
        <taxon>Bacteroidota</taxon>
        <taxon>Bacteroidia</taxon>
        <taxon>Bacteroidales</taxon>
        <taxon>Bacteroidaceae</taxon>
        <taxon>Bacteroides</taxon>
    </lineage>
</organism>
<evidence type="ECO:0000256" key="6">
    <source>
        <dbReference type="SAM" id="MobiDB-lite"/>
    </source>
</evidence>
<name>A0A9D1ZI26_9BACE</name>
<evidence type="ECO:0000313" key="10">
    <source>
        <dbReference type="EMBL" id="HIY87921.1"/>
    </source>
</evidence>
<dbReference type="Proteomes" id="UP000886851">
    <property type="component" value="Unassembled WGS sequence"/>
</dbReference>
<reference evidence="10" key="1">
    <citation type="journal article" date="2021" name="PeerJ">
        <title>Extensive microbial diversity within the chicken gut microbiome revealed by metagenomics and culture.</title>
        <authorList>
            <person name="Gilroy R."/>
            <person name="Ravi A."/>
            <person name="Getino M."/>
            <person name="Pursley I."/>
            <person name="Horton D.L."/>
            <person name="Alikhan N.F."/>
            <person name="Baker D."/>
            <person name="Gharbi K."/>
            <person name="Hall N."/>
            <person name="Watson M."/>
            <person name="Adriaenssens E.M."/>
            <person name="Foster-Nyarko E."/>
            <person name="Jarju S."/>
            <person name="Secka A."/>
            <person name="Antonio M."/>
            <person name="Oren A."/>
            <person name="Chaudhuri R.R."/>
            <person name="La Ragione R."/>
            <person name="Hildebrand F."/>
            <person name="Pallen M.J."/>
        </authorList>
    </citation>
    <scope>NUCLEOTIDE SEQUENCE</scope>
    <source>
        <strain evidence="10">Gambia2-208</strain>
    </source>
</reference>
<dbReference type="Gene3D" id="1.25.40.390">
    <property type="match status" value="1"/>
</dbReference>
<gene>
    <name evidence="10" type="ORF">H9824_04340</name>
</gene>
<feature type="compositionally biased region" description="Polar residues" evidence="6">
    <location>
        <begin position="507"/>
        <end position="516"/>
    </location>
</feature>
<reference evidence="10" key="2">
    <citation type="submission" date="2021-04" db="EMBL/GenBank/DDBJ databases">
        <authorList>
            <person name="Gilroy R."/>
        </authorList>
    </citation>
    <scope>NUCLEOTIDE SEQUENCE</scope>
    <source>
        <strain evidence="10">Gambia2-208</strain>
    </source>
</reference>
<dbReference type="CDD" id="cd08977">
    <property type="entry name" value="SusD"/>
    <property type="match status" value="1"/>
</dbReference>
<evidence type="ECO:0000256" key="7">
    <source>
        <dbReference type="SAM" id="SignalP"/>
    </source>
</evidence>
<feature type="region of interest" description="Disordered" evidence="6">
    <location>
        <begin position="505"/>
        <end position="525"/>
    </location>
</feature>
<evidence type="ECO:0000256" key="2">
    <source>
        <dbReference type="ARBA" id="ARBA00006275"/>
    </source>
</evidence>
<evidence type="ECO:0000259" key="9">
    <source>
        <dbReference type="Pfam" id="PF14322"/>
    </source>
</evidence>
<keyword evidence="5" id="KW-0998">Cell outer membrane</keyword>
<feature type="chain" id="PRO_5039380316" evidence="7">
    <location>
        <begin position="23"/>
        <end position="525"/>
    </location>
</feature>
<comment type="caution">
    <text evidence="10">The sequence shown here is derived from an EMBL/GenBank/DDBJ whole genome shotgun (WGS) entry which is preliminary data.</text>
</comment>
<comment type="subcellular location">
    <subcellularLocation>
        <location evidence="1">Cell outer membrane</location>
    </subcellularLocation>
</comment>
<evidence type="ECO:0000256" key="5">
    <source>
        <dbReference type="ARBA" id="ARBA00023237"/>
    </source>
</evidence>
<evidence type="ECO:0000256" key="4">
    <source>
        <dbReference type="ARBA" id="ARBA00023136"/>
    </source>
</evidence>
<feature type="domain" description="SusD-like N-terminal" evidence="9">
    <location>
        <begin position="91"/>
        <end position="245"/>
    </location>
</feature>
<sequence length="525" mass="58068">MKKIFNYMFAGLLGCAALSGCADDALETTPTDSMSGTGLLANANSALVPLNGIYRSMYSSWSPTGNTHQSFGISSYNIMADVMGDDMIMDAMGSSWYWYDAMYDVKSFYTSGAWRSYDMWNCFYTWISNANYILAAEETMGGSSEEVNYVIGQAYAIRAYSYFMLAQNFARTYKGHETDACCPIYTAPTVAGTQGNPRATVQEVYDQIVADMNRAIELLSNAPAQEHKTHIGLGVAYGLQARIALVMEDWATARDAAHNAISTSGCRVLPVTSFLGVNDATAANVLWAAPIQSDQSGMYASFFSHMDACDELGSSAGAYGQSARKQINKELYDNIMNPNDARKIWWDPTNAGSSRGAEAGYQQEKFKFADRQTWTGDYIWMRVEEMYLIAAEAECRLGDETAAKNDLTAVMSQRVEGYTTGKTGTALGATSSDRTNSLLEEIIDQRRIELWGEAGRIWDLRRLHQGFRRTAAQGWPTELLLTTRPTNDPECYMWVLTIPQSEFDGNVNMNPDTDQNPMGDYPGSN</sequence>
<comment type="similarity">
    <text evidence="2">Belongs to the SusD family.</text>
</comment>
<keyword evidence="4" id="KW-0472">Membrane</keyword>
<dbReference type="InterPro" id="IPR012944">
    <property type="entry name" value="SusD_RagB_dom"/>
</dbReference>
<evidence type="ECO:0000313" key="11">
    <source>
        <dbReference type="Proteomes" id="UP000886851"/>
    </source>
</evidence>
<dbReference type="GO" id="GO:0009279">
    <property type="term" value="C:cell outer membrane"/>
    <property type="evidence" value="ECO:0007669"/>
    <property type="project" value="UniProtKB-SubCell"/>
</dbReference>
<dbReference type="InterPro" id="IPR011990">
    <property type="entry name" value="TPR-like_helical_dom_sf"/>
</dbReference>
<dbReference type="InterPro" id="IPR033985">
    <property type="entry name" value="SusD-like_N"/>
</dbReference>
<feature type="domain" description="RagB/SusD" evidence="8">
    <location>
        <begin position="334"/>
        <end position="509"/>
    </location>
</feature>
<dbReference type="Pfam" id="PF14322">
    <property type="entry name" value="SusD-like_3"/>
    <property type="match status" value="1"/>
</dbReference>
<evidence type="ECO:0000259" key="8">
    <source>
        <dbReference type="Pfam" id="PF07980"/>
    </source>
</evidence>